<proteinExistence type="predicted"/>
<sequence>REETLQVVLFSLIWVWALLYLVLQLRPLLRKSRGEMRRVAELLSQLPNEVDVDTLVARVVMVGQPQPPGPPKNGRPAPIAQQRTRRRSIQFG</sequence>
<keyword evidence="4" id="KW-1185">Reference proteome</keyword>
<evidence type="ECO:0000256" key="2">
    <source>
        <dbReference type="SAM" id="Phobius"/>
    </source>
</evidence>
<accession>A0A2J7ZW16</accession>
<feature type="region of interest" description="Disordered" evidence="1">
    <location>
        <begin position="63"/>
        <end position="92"/>
    </location>
</feature>
<dbReference type="PANTHER" id="PTHR31600:SF2">
    <property type="entry name" value="GAMETE ENRICHED GENE 10 PROTEIN-RELATED"/>
    <property type="match status" value="1"/>
</dbReference>
<keyword evidence="2" id="KW-0472">Membrane</keyword>
<feature type="non-terminal residue" evidence="3">
    <location>
        <position position="1"/>
    </location>
</feature>
<organism evidence="3 4">
    <name type="scientific">Tetrabaena socialis</name>
    <dbReference type="NCBI Taxonomy" id="47790"/>
    <lineage>
        <taxon>Eukaryota</taxon>
        <taxon>Viridiplantae</taxon>
        <taxon>Chlorophyta</taxon>
        <taxon>core chlorophytes</taxon>
        <taxon>Chlorophyceae</taxon>
        <taxon>CS clade</taxon>
        <taxon>Chlamydomonadales</taxon>
        <taxon>Tetrabaenaceae</taxon>
        <taxon>Tetrabaena</taxon>
    </lineage>
</organism>
<keyword evidence="2" id="KW-1133">Transmembrane helix</keyword>
<evidence type="ECO:0000313" key="3">
    <source>
        <dbReference type="EMBL" id="PNH04460.1"/>
    </source>
</evidence>
<dbReference type="AlphaFoldDB" id="A0A2J7ZW16"/>
<dbReference type="InterPro" id="IPR052994">
    <property type="entry name" value="Tiny_macrocysts_regulators"/>
</dbReference>
<reference evidence="3 4" key="1">
    <citation type="journal article" date="2017" name="Mol. Biol. Evol.">
        <title>The 4-celled Tetrabaena socialis nuclear genome reveals the essential components for genetic control of cell number at the origin of multicellularity in the volvocine lineage.</title>
        <authorList>
            <person name="Featherston J."/>
            <person name="Arakaki Y."/>
            <person name="Hanschen E.R."/>
            <person name="Ferris P.J."/>
            <person name="Michod R.E."/>
            <person name="Olson B.J.S.C."/>
            <person name="Nozaki H."/>
            <person name="Durand P.M."/>
        </authorList>
    </citation>
    <scope>NUCLEOTIDE SEQUENCE [LARGE SCALE GENOMIC DNA]</scope>
    <source>
        <strain evidence="3 4">NIES-571</strain>
    </source>
</reference>
<protein>
    <submittedName>
        <fullName evidence="3">Uncharacterized protein</fullName>
    </submittedName>
</protein>
<comment type="caution">
    <text evidence="3">The sequence shown here is derived from an EMBL/GenBank/DDBJ whole genome shotgun (WGS) entry which is preliminary data.</text>
</comment>
<name>A0A2J7ZW16_9CHLO</name>
<dbReference type="PANTHER" id="PTHR31600">
    <property type="entry name" value="TINY MACROCYSTS PROTEIN B-RELATED"/>
    <property type="match status" value="1"/>
</dbReference>
<gene>
    <name evidence="3" type="ORF">TSOC_009373</name>
</gene>
<dbReference type="OrthoDB" id="550535at2759"/>
<feature type="transmembrane region" description="Helical" evidence="2">
    <location>
        <begin position="6"/>
        <end position="23"/>
    </location>
</feature>
<evidence type="ECO:0000313" key="4">
    <source>
        <dbReference type="Proteomes" id="UP000236333"/>
    </source>
</evidence>
<dbReference type="EMBL" id="PGGS01000387">
    <property type="protein sequence ID" value="PNH04460.1"/>
    <property type="molecule type" value="Genomic_DNA"/>
</dbReference>
<evidence type="ECO:0000256" key="1">
    <source>
        <dbReference type="SAM" id="MobiDB-lite"/>
    </source>
</evidence>
<dbReference type="Proteomes" id="UP000236333">
    <property type="component" value="Unassembled WGS sequence"/>
</dbReference>
<feature type="compositionally biased region" description="Basic residues" evidence="1">
    <location>
        <begin position="83"/>
        <end position="92"/>
    </location>
</feature>
<keyword evidence="2" id="KW-0812">Transmembrane</keyword>